<gene>
    <name evidence="2" type="ORF">chiPu_0020161</name>
</gene>
<accession>A0A401RU90</accession>
<evidence type="ECO:0000313" key="3">
    <source>
        <dbReference type="Proteomes" id="UP000287033"/>
    </source>
</evidence>
<comment type="caution">
    <text evidence="2">The sequence shown here is derived from an EMBL/GenBank/DDBJ whole genome shotgun (WGS) entry which is preliminary data.</text>
</comment>
<evidence type="ECO:0000256" key="1">
    <source>
        <dbReference type="SAM" id="MobiDB-lite"/>
    </source>
</evidence>
<sequence length="109" mass="12317">MSRAHAPQRPVRGVRARRRYGEDLLLLADLKRRGGCRLVGVDHGTGLLGKRRPDMAERSADVNREWSEVQLRKYTFATKDIPRMSHSDPRVEALIDNEVNSDTGPHGNC</sequence>
<dbReference type="Gene3D" id="2.60.120.10">
    <property type="entry name" value="Jelly Rolls"/>
    <property type="match status" value="1"/>
</dbReference>
<dbReference type="STRING" id="137246.A0A401RU90"/>
<feature type="region of interest" description="Disordered" evidence="1">
    <location>
        <begin position="87"/>
        <end position="109"/>
    </location>
</feature>
<dbReference type="AlphaFoldDB" id="A0A401RU90"/>
<protein>
    <submittedName>
        <fullName evidence="2">Uncharacterized protein</fullName>
    </submittedName>
</protein>
<proteinExistence type="predicted"/>
<dbReference type="Proteomes" id="UP000287033">
    <property type="component" value="Unassembled WGS sequence"/>
</dbReference>
<name>A0A401RU90_CHIPU</name>
<evidence type="ECO:0000313" key="2">
    <source>
        <dbReference type="EMBL" id="GCC21686.1"/>
    </source>
</evidence>
<organism evidence="2 3">
    <name type="scientific">Chiloscyllium punctatum</name>
    <name type="common">Brownbanded bambooshark</name>
    <name type="synonym">Hemiscyllium punctatum</name>
    <dbReference type="NCBI Taxonomy" id="137246"/>
    <lineage>
        <taxon>Eukaryota</taxon>
        <taxon>Metazoa</taxon>
        <taxon>Chordata</taxon>
        <taxon>Craniata</taxon>
        <taxon>Vertebrata</taxon>
        <taxon>Chondrichthyes</taxon>
        <taxon>Elasmobranchii</taxon>
        <taxon>Galeomorphii</taxon>
        <taxon>Galeoidea</taxon>
        <taxon>Orectolobiformes</taxon>
        <taxon>Hemiscylliidae</taxon>
        <taxon>Chiloscyllium</taxon>
    </lineage>
</organism>
<keyword evidence="3" id="KW-1185">Reference proteome</keyword>
<dbReference type="InterPro" id="IPR014710">
    <property type="entry name" value="RmlC-like_jellyroll"/>
</dbReference>
<dbReference type="EMBL" id="BEZZ01002388">
    <property type="protein sequence ID" value="GCC21686.1"/>
    <property type="molecule type" value="Genomic_DNA"/>
</dbReference>
<reference evidence="2 3" key="1">
    <citation type="journal article" date="2018" name="Nat. Ecol. Evol.">
        <title>Shark genomes provide insights into elasmobranch evolution and the origin of vertebrates.</title>
        <authorList>
            <person name="Hara Y"/>
            <person name="Yamaguchi K"/>
            <person name="Onimaru K"/>
            <person name="Kadota M"/>
            <person name="Koyanagi M"/>
            <person name="Keeley SD"/>
            <person name="Tatsumi K"/>
            <person name="Tanaka K"/>
            <person name="Motone F"/>
            <person name="Kageyama Y"/>
            <person name="Nozu R"/>
            <person name="Adachi N"/>
            <person name="Nishimura O"/>
            <person name="Nakagawa R"/>
            <person name="Tanegashima C"/>
            <person name="Kiyatake I"/>
            <person name="Matsumoto R"/>
            <person name="Murakumo K"/>
            <person name="Nishida K"/>
            <person name="Terakita A"/>
            <person name="Kuratani S"/>
            <person name="Sato K"/>
            <person name="Hyodo S Kuraku.S."/>
        </authorList>
    </citation>
    <scope>NUCLEOTIDE SEQUENCE [LARGE SCALE GENOMIC DNA]</scope>
</reference>